<organism evidence="2 3">
    <name type="scientific">Lithospermum erythrorhizon</name>
    <name type="common">Purple gromwell</name>
    <name type="synonym">Lithospermum officinale var. erythrorhizon</name>
    <dbReference type="NCBI Taxonomy" id="34254"/>
    <lineage>
        <taxon>Eukaryota</taxon>
        <taxon>Viridiplantae</taxon>
        <taxon>Streptophyta</taxon>
        <taxon>Embryophyta</taxon>
        <taxon>Tracheophyta</taxon>
        <taxon>Spermatophyta</taxon>
        <taxon>Magnoliopsida</taxon>
        <taxon>eudicotyledons</taxon>
        <taxon>Gunneridae</taxon>
        <taxon>Pentapetalae</taxon>
        <taxon>asterids</taxon>
        <taxon>lamiids</taxon>
        <taxon>Boraginales</taxon>
        <taxon>Boraginaceae</taxon>
        <taxon>Boraginoideae</taxon>
        <taxon>Lithospermeae</taxon>
        <taxon>Lithospermum</taxon>
    </lineage>
</organism>
<sequence>MPKFKTFNGIGYPSNHFKSFDSQLSFWASEDEVHVRAFPSSLSGTYLGGIPKKKKTSRKTSRSNDCWNTESERQDNDPKDFKSQKRGMPYEDLETIVFDEKQPDRVFKIGTRLGEEHRKALIKLIKKYEEVFAWEARRYDRCGQGDSTP</sequence>
<gene>
    <name evidence="2" type="ORF">LIER_12773</name>
</gene>
<dbReference type="AlphaFoldDB" id="A0AAV3PUW7"/>
<dbReference type="EMBL" id="BAABME010002505">
    <property type="protein sequence ID" value="GAA0154931.1"/>
    <property type="molecule type" value="Genomic_DNA"/>
</dbReference>
<accession>A0AAV3PUW7</accession>
<feature type="region of interest" description="Disordered" evidence="1">
    <location>
        <begin position="41"/>
        <end position="88"/>
    </location>
</feature>
<protein>
    <submittedName>
        <fullName evidence="2">Uncharacterized protein</fullName>
    </submittedName>
</protein>
<comment type="caution">
    <text evidence="2">The sequence shown here is derived from an EMBL/GenBank/DDBJ whole genome shotgun (WGS) entry which is preliminary data.</text>
</comment>
<evidence type="ECO:0000313" key="3">
    <source>
        <dbReference type="Proteomes" id="UP001454036"/>
    </source>
</evidence>
<reference evidence="2 3" key="1">
    <citation type="submission" date="2024-01" db="EMBL/GenBank/DDBJ databases">
        <title>The complete chloroplast genome sequence of Lithospermum erythrorhizon: insights into the phylogenetic relationship among Boraginaceae species and the maternal lineages of purple gromwells.</title>
        <authorList>
            <person name="Okada T."/>
            <person name="Watanabe K."/>
        </authorList>
    </citation>
    <scope>NUCLEOTIDE SEQUENCE [LARGE SCALE GENOMIC DNA]</scope>
</reference>
<evidence type="ECO:0000313" key="2">
    <source>
        <dbReference type="EMBL" id="GAA0154931.1"/>
    </source>
</evidence>
<name>A0AAV3PUW7_LITER</name>
<feature type="compositionally biased region" description="Basic residues" evidence="1">
    <location>
        <begin position="51"/>
        <end position="61"/>
    </location>
</feature>
<feature type="compositionally biased region" description="Basic and acidic residues" evidence="1">
    <location>
        <begin position="70"/>
        <end position="83"/>
    </location>
</feature>
<dbReference type="Proteomes" id="UP001454036">
    <property type="component" value="Unassembled WGS sequence"/>
</dbReference>
<keyword evidence="3" id="KW-1185">Reference proteome</keyword>
<proteinExistence type="predicted"/>
<evidence type="ECO:0000256" key="1">
    <source>
        <dbReference type="SAM" id="MobiDB-lite"/>
    </source>
</evidence>